<gene>
    <name evidence="2" type="ORF">SM757_34630</name>
</gene>
<protein>
    <submittedName>
        <fullName evidence="2">NAD(P)-binding protein</fullName>
    </submittedName>
</protein>
<proteinExistence type="predicted"/>
<organism evidence="2 3">
    <name type="scientific">Azohydromonas lata</name>
    <dbReference type="NCBI Taxonomy" id="45677"/>
    <lineage>
        <taxon>Bacteria</taxon>
        <taxon>Pseudomonadati</taxon>
        <taxon>Pseudomonadota</taxon>
        <taxon>Betaproteobacteria</taxon>
        <taxon>Burkholderiales</taxon>
        <taxon>Sphaerotilaceae</taxon>
        <taxon>Azohydromonas</taxon>
    </lineage>
</organism>
<dbReference type="Gene3D" id="3.90.660.10">
    <property type="match status" value="1"/>
</dbReference>
<dbReference type="Proteomes" id="UP001293718">
    <property type="component" value="Unassembled WGS sequence"/>
</dbReference>
<accession>A0ABU5IS57</accession>
<evidence type="ECO:0000259" key="1">
    <source>
        <dbReference type="Pfam" id="PF01593"/>
    </source>
</evidence>
<dbReference type="Pfam" id="PF01593">
    <property type="entry name" value="Amino_oxidase"/>
    <property type="match status" value="1"/>
</dbReference>
<reference evidence="2 3" key="1">
    <citation type="submission" date="2023-11" db="EMBL/GenBank/DDBJ databases">
        <title>Draft genome of Azohydromonas lata strain H1 (DSM1123), a polyhydroxyalkanoate producer.</title>
        <authorList>
            <person name="Traversa D."/>
            <person name="D'Addabbo P."/>
            <person name="Pazzani C."/>
            <person name="Manzari C."/>
            <person name="Chiara M."/>
            <person name="Scrascia M."/>
        </authorList>
    </citation>
    <scope>NUCLEOTIDE SEQUENCE [LARGE SCALE GENOMIC DNA]</scope>
    <source>
        <strain evidence="2 3">H1</strain>
    </source>
</reference>
<evidence type="ECO:0000313" key="2">
    <source>
        <dbReference type="EMBL" id="MDZ5461724.1"/>
    </source>
</evidence>
<dbReference type="SUPFAM" id="SSF51905">
    <property type="entry name" value="FAD/NAD(P)-binding domain"/>
    <property type="match status" value="1"/>
</dbReference>
<sequence>MSSSELISGRPPRVAVVGAGLAGTTCARRLADAGCAVFLFDKSRGLGGRMATRRAEWIDADGAVHRAAFDHGAPAFSARSAAFQAFIDEAAGDGVLARWEPVMAPGSHRSLDGLALWVATPDMPALCRRLAGELPLTRSRAVDEIARSGDGGWRLLAQGELLGDGVFDAVVLAMPPAQAAALLAPHRDDWARHARAVPMQPCWTLLGAEAGPAPAWDAAWPERGPLAWVVRNASKPGRAADSDGLNRWVVHATAAWTATFLESPADAVQAQLHAALERALGRGVRWTHVAVHRWRYALAPRTASAHQPCWWDPALGLGVCGDFFSGAGVEGAWLSGRALAAAIVPDPAA</sequence>
<dbReference type="InterPro" id="IPR036188">
    <property type="entry name" value="FAD/NAD-bd_sf"/>
</dbReference>
<dbReference type="EMBL" id="JAXOJX010000153">
    <property type="protein sequence ID" value="MDZ5461724.1"/>
    <property type="molecule type" value="Genomic_DNA"/>
</dbReference>
<dbReference type="Pfam" id="PF13450">
    <property type="entry name" value="NAD_binding_8"/>
    <property type="match status" value="1"/>
</dbReference>
<dbReference type="InterPro" id="IPR002937">
    <property type="entry name" value="Amino_oxidase"/>
</dbReference>
<dbReference type="RefSeq" id="WP_322468811.1">
    <property type="nucleotide sequence ID" value="NZ_JAXOJX010000153.1"/>
</dbReference>
<dbReference type="Gene3D" id="3.50.50.60">
    <property type="entry name" value="FAD/NAD(P)-binding domain"/>
    <property type="match status" value="1"/>
</dbReference>
<name>A0ABU5IS57_9BURK</name>
<feature type="domain" description="Amine oxidase" evidence="1">
    <location>
        <begin position="98"/>
        <end position="343"/>
    </location>
</feature>
<dbReference type="PANTHER" id="PTHR16128">
    <property type="entry name" value="FAD/NAD(P)-BINDING OXIDOREDUCTASE FAMILY PROTEIN"/>
    <property type="match status" value="1"/>
</dbReference>
<evidence type="ECO:0000313" key="3">
    <source>
        <dbReference type="Proteomes" id="UP001293718"/>
    </source>
</evidence>
<dbReference type="PANTHER" id="PTHR16128:SF5">
    <property type="entry name" value="FAD_NAD(P)-BINDING OXIDOREDUCTASE FAMILY PROTEIN"/>
    <property type="match status" value="1"/>
</dbReference>
<comment type="caution">
    <text evidence="2">The sequence shown here is derived from an EMBL/GenBank/DDBJ whole genome shotgun (WGS) entry which is preliminary data.</text>
</comment>
<keyword evidence="3" id="KW-1185">Reference proteome</keyword>